<dbReference type="Pfam" id="PF12833">
    <property type="entry name" value="HTH_18"/>
    <property type="match status" value="1"/>
</dbReference>
<dbReference type="SUPFAM" id="SSF46689">
    <property type="entry name" value="Homeodomain-like"/>
    <property type="match status" value="1"/>
</dbReference>
<comment type="caution">
    <text evidence="5">The sequence shown here is derived from an EMBL/GenBank/DDBJ whole genome shotgun (WGS) entry which is preliminary data.</text>
</comment>
<proteinExistence type="predicted"/>
<evidence type="ECO:0000259" key="4">
    <source>
        <dbReference type="PROSITE" id="PS01124"/>
    </source>
</evidence>
<dbReference type="InterPro" id="IPR018060">
    <property type="entry name" value="HTH_AraC"/>
</dbReference>
<dbReference type="PROSITE" id="PS01124">
    <property type="entry name" value="HTH_ARAC_FAMILY_2"/>
    <property type="match status" value="1"/>
</dbReference>
<dbReference type="OrthoDB" id="323290at2"/>
<dbReference type="Proteomes" id="UP000309676">
    <property type="component" value="Unassembled WGS sequence"/>
</dbReference>
<feature type="domain" description="HTH araC/xylS-type" evidence="4">
    <location>
        <begin position="147"/>
        <end position="245"/>
    </location>
</feature>
<dbReference type="GO" id="GO:0003700">
    <property type="term" value="F:DNA-binding transcription factor activity"/>
    <property type="evidence" value="ECO:0007669"/>
    <property type="project" value="InterPro"/>
</dbReference>
<reference evidence="5 6" key="1">
    <citation type="submission" date="2019-05" db="EMBL/GenBank/DDBJ databases">
        <authorList>
            <person name="Narsing Rao M.P."/>
            <person name="Li W.J."/>
        </authorList>
    </citation>
    <scope>NUCLEOTIDE SEQUENCE [LARGE SCALE GENOMIC DNA]</scope>
    <source>
        <strain evidence="5 6">SYSU_K30003</strain>
    </source>
</reference>
<evidence type="ECO:0000256" key="3">
    <source>
        <dbReference type="ARBA" id="ARBA00023163"/>
    </source>
</evidence>
<dbReference type="PANTHER" id="PTHR43280:SF2">
    <property type="entry name" value="HTH-TYPE TRANSCRIPTIONAL REGULATOR EXSA"/>
    <property type="match status" value="1"/>
</dbReference>
<dbReference type="Gene3D" id="1.10.10.60">
    <property type="entry name" value="Homeodomain-like"/>
    <property type="match status" value="1"/>
</dbReference>
<name>A0A5R9G8H0_9BACL</name>
<dbReference type="InterPro" id="IPR009057">
    <property type="entry name" value="Homeodomain-like_sf"/>
</dbReference>
<gene>
    <name evidence="5" type="ORF">FE782_14730</name>
</gene>
<dbReference type="SMART" id="SM00342">
    <property type="entry name" value="HTH_ARAC"/>
    <property type="match status" value="1"/>
</dbReference>
<accession>A0A5R9G8H0</accession>
<evidence type="ECO:0000256" key="2">
    <source>
        <dbReference type="ARBA" id="ARBA00023125"/>
    </source>
</evidence>
<evidence type="ECO:0000313" key="6">
    <source>
        <dbReference type="Proteomes" id="UP000309676"/>
    </source>
</evidence>
<keyword evidence="6" id="KW-1185">Reference proteome</keyword>
<keyword evidence="1" id="KW-0805">Transcription regulation</keyword>
<evidence type="ECO:0000256" key="1">
    <source>
        <dbReference type="ARBA" id="ARBA00023015"/>
    </source>
</evidence>
<dbReference type="Pfam" id="PF20240">
    <property type="entry name" value="DUF6597"/>
    <property type="match status" value="1"/>
</dbReference>
<evidence type="ECO:0000313" key="5">
    <source>
        <dbReference type="EMBL" id="TLS51369.1"/>
    </source>
</evidence>
<keyword evidence="2" id="KW-0238">DNA-binding</keyword>
<dbReference type="GO" id="GO:0043565">
    <property type="term" value="F:sequence-specific DNA binding"/>
    <property type="evidence" value="ECO:0007669"/>
    <property type="project" value="InterPro"/>
</dbReference>
<sequence>MFYKEYKPCAELEKYIKCFWIMERTYDDRVGRYEYLWPTGLTEILMISGSSFTQVIGSEEIRLSDRMLIGAHRKRFTLKNEGDAKLIGIRAYNHGAYLLFGLDPNAYAGSIVDYALPGLDAESLLRMDRPDVVDRLNDYCQAALKPSELLDVFYKIYREEQASVEELSARAHLSKRQLERKVKEYTSFTPSELKNIVRFDRARLKLLFTRDPLQAMHDAGYYDYSHFSREFKRYYDMTPKQFVDWLPFYGK</sequence>
<dbReference type="InterPro" id="IPR046532">
    <property type="entry name" value="DUF6597"/>
</dbReference>
<dbReference type="PANTHER" id="PTHR43280">
    <property type="entry name" value="ARAC-FAMILY TRANSCRIPTIONAL REGULATOR"/>
    <property type="match status" value="1"/>
</dbReference>
<dbReference type="AlphaFoldDB" id="A0A5R9G8H0"/>
<dbReference type="EMBL" id="VCIW01000009">
    <property type="protein sequence ID" value="TLS51369.1"/>
    <property type="molecule type" value="Genomic_DNA"/>
</dbReference>
<keyword evidence="3" id="KW-0804">Transcription</keyword>
<protein>
    <submittedName>
        <fullName evidence="5">Helix-turn-helix transcriptional regulator</fullName>
    </submittedName>
</protein>
<organism evidence="5 6">
    <name type="scientific">Paenibacillus antri</name>
    <dbReference type="NCBI Taxonomy" id="2582848"/>
    <lineage>
        <taxon>Bacteria</taxon>
        <taxon>Bacillati</taxon>
        <taxon>Bacillota</taxon>
        <taxon>Bacilli</taxon>
        <taxon>Bacillales</taxon>
        <taxon>Paenibacillaceae</taxon>
        <taxon>Paenibacillus</taxon>
    </lineage>
</organism>
<dbReference type="RefSeq" id="WP_138194981.1">
    <property type="nucleotide sequence ID" value="NZ_VCIW01000009.1"/>
</dbReference>